<keyword evidence="1" id="KW-0723">Serine/threonine-protein kinase</keyword>
<feature type="binding site" evidence="7">
    <location>
        <position position="168"/>
    </location>
    <ligand>
        <name>ATP</name>
        <dbReference type="ChEBI" id="CHEBI:30616"/>
    </ligand>
</feature>
<organism evidence="10">
    <name type="scientific">Tetraselmis sp. GSL018</name>
    <dbReference type="NCBI Taxonomy" id="582737"/>
    <lineage>
        <taxon>Eukaryota</taxon>
        <taxon>Viridiplantae</taxon>
        <taxon>Chlorophyta</taxon>
        <taxon>core chlorophytes</taxon>
        <taxon>Chlorodendrophyceae</taxon>
        <taxon>Chlorodendrales</taxon>
        <taxon>Chlorodendraceae</taxon>
        <taxon>Tetraselmis</taxon>
    </lineage>
</organism>
<evidence type="ECO:0000256" key="2">
    <source>
        <dbReference type="ARBA" id="ARBA00022679"/>
    </source>
</evidence>
<feature type="cross-link" description="Glycyl lysine isopeptide (Lys-Gly) (interchain with G-Cter in SUMO2)" evidence="8">
    <location>
        <position position="149"/>
    </location>
</feature>
<gene>
    <name evidence="10" type="ORF">TSPGSL018_26790</name>
</gene>
<evidence type="ECO:0000256" key="7">
    <source>
        <dbReference type="PIRSR" id="PIRSR630616-2"/>
    </source>
</evidence>
<dbReference type="EMBL" id="GBEZ01011672">
    <property type="protein sequence ID" value="JAC74134.1"/>
    <property type="molecule type" value="Transcribed_RNA"/>
</dbReference>
<dbReference type="FunFam" id="1.10.510.10:FF:000571">
    <property type="entry name" value="Maternal embryonic leucine zipper kinase"/>
    <property type="match status" value="1"/>
</dbReference>
<evidence type="ECO:0000256" key="5">
    <source>
        <dbReference type="ARBA" id="ARBA00022840"/>
    </source>
</evidence>
<dbReference type="GO" id="GO:0004674">
    <property type="term" value="F:protein serine/threonine kinase activity"/>
    <property type="evidence" value="ECO:0007669"/>
    <property type="project" value="UniProtKB-KW"/>
</dbReference>
<proteinExistence type="predicted"/>
<dbReference type="Gene3D" id="1.10.510.10">
    <property type="entry name" value="Transferase(Phosphotransferase) domain 1"/>
    <property type="match status" value="1"/>
</dbReference>
<feature type="domain" description="Protein kinase" evidence="9">
    <location>
        <begin position="23"/>
        <end position="292"/>
    </location>
</feature>
<dbReference type="SMART" id="SM00220">
    <property type="entry name" value="S_TKc"/>
    <property type="match status" value="1"/>
</dbReference>
<evidence type="ECO:0000256" key="6">
    <source>
        <dbReference type="PIRSR" id="PIRSR630616-1"/>
    </source>
</evidence>
<dbReference type="AlphaFoldDB" id="A0A061RTT4"/>
<accession>A0A061RTT4</accession>
<feature type="binding site" evidence="7">
    <location>
        <position position="52"/>
    </location>
    <ligand>
        <name>ATP</name>
        <dbReference type="ChEBI" id="CHEBI:30616"/>
    </ligand>
</feature>
<protein>
    <submittedName>
        <fullName evidence="10">Serine threonine protein kinase</fullName>
    </submittedName>
</protein>
<dbReference type="Pfam" id="PF00069">
    <property type="entry name" value="Pkinase"/>
    <property type="match status" value="1"/>
</dbReference>
<dbReference type="PANTHER" id="PTHR24350">
    <property type="entry name" value="SERINE/THREONINE-PROTEIN KINASE IAL-RELATED"/>
    <property type="match status" value="1"/>
</dbReference>
<keyword evidence="3 7" id="KW-0547">Nucleotide-binding</keyword>
<dbReference type="InterPro" id="IPR030616">
    <property type="entry name" value="Aur-like"/>
</dbReference>
<evidence type="ECO:0000259" key="9">
    <source>
        <dbReference type="PROSITE" id="PS50011"/>
    </source>
</evidence>
<dbReference type="InterPro" id="IPR000719">
    <property type="entry name" value="Prot_kinase_dom"/>
</dbReference>
<dbReference type="GO" id="GO:0005524">
    <property type="term" value="F:ATP binding"/>
    <property type="evidence" value="ECO:0007669"/>
    <property type="project" value="UniProtKB-KW"/>
</dbReference>
<reference evidence="10" key="1">
    <citation type="submission" date="2014-05" db="EMBL/GenBank/DDBJ databases">
        <title>The transcriptome of the halophilic microalga Tetraselmis sp. GSL018 isolated from the Great Salt Lake, Utah.</title>
        <authorList>
            <person name="Jinkerson R.E."/>
            <person name="D'Adamo S."/>
            <person name="Posewitz M.C."/>
        </authorList>
    </citation>
    <scope>NUCLEOTIDE SEQUENCE</scope>
    <source>
        <strain evidence="10">GSL018</strain>
    </source>
</reference>
<dbReference type="FunFam" id="3.30.200.20:FF:000042">
    <property type="entry name" value="Aurora kinase A"/>
    <property type="match status" value="1"/>
</dbReference>
<feature type="binding site" evidence="7">
    <location>
        <begin position="100"/>
        <end position="102"/>
    </location>
    <ligand>
        <name>ATP</name>
        <dbReference type="ChEBI" id="CHEBI:30616"/>
    </ligand>
</feature>
<dbReference type="InterPro" id="IPR008271">
    <property type="entry name" value="Ser/Thr_kinase_AS"/>
</dbReference>
<keyword evidence="5 7" id="KW-0067">ATP-binding</keyword>
<name>A0A061RTT4_9CHLO</name>
<keyword evidence="2" id="KW-0808">Transferase</keyword>
<sequence>MKPVLSPWLPDRLRRSNWRHTDFSPLEKMFQGEFSSVFKVRDAVSQELLCLKVYSKDRMSSSAVSQVYREVEIHSRLRHLHIIQFFAAWEDDWNIFLLMELAHSGDLLREVHSRGGVLNEKSAVVEIVQPLLSVISYLHSQGVLHRDIKPENILFTQIGKHRLLKLADFGMSIDATEWVPTARTGTVDYMAPELVSCSQLNQPEPHVSSGVSPRYGPVVDTWSLGILVHELLIGAPPFENDSIHATVRDILHAPVDVGTSVSEEAASFIYMALEKNPLFRADSSTLIRHPWIQVHGLCQSVRYQPGEMDRMRSDSLRAQPPSSCSCLSQKHMLAGKSLGAPPRSMPRVHRGMCCDGSGTSEGDMDESCAEDTPYERLLSRLGQSSGQPSSSSTDDAELGVTNLLMDHMGLEAMVTMEGNVPKKDCTGRGEILREPHGSSCGLGKVTAPGEGSGTWCGGPSPASHGAEQCTTNKHGGYLTLEALVKSRGVP</sequence>
<dbReference type="InterPro" id="IPR011009">
    <property type="entry name" value="Kinase-like_dom_sf"/>
</dbReference>
<evidence type="ECO:0000256" key="8">
    <source>
        <dbReference type="PIRSR" id="PIRSR630616-3"/>
    </source>
</evidence>
<feature type="active site" description="Proton acceptor" evidence="6">
    <location>
        <position position="147"/>
    </location>
</feature>
<evidence type="ECO:0000256" key="1">
    <source>
        <dbReference type="ARBA" id="ARBA00022527"/>
    </source>
</evidence>
<evidence type="ECO:0000256" key="3">
    <source>
        <dbReference type="ARBA" id="ARBA00022741"/>
    </source>
</evidence>
<feature type="binding site" evidence="7">
    <location>
        <begin position="151"/>
        <end position="152"/>
    </location>
    <ligand>
        <name>ATP</name>
        <dbReference type="ChEBI" id="CHEBI:30616"/>
    </ligand>
</feature>
<evidence type="ECO:0000313" key="10">
    <source>
        <dbReference type="EMBL" id="JAC74134.1"/>
    </source>
</evidence>
<dbReference type="PROSITE" id="PS50011">
    <property type="entry name" value="PROTEIN_KINASE_DOM"/>
    <property type="match status" value="1"/>
</dbReference>
<evidence type="ECO:0000256" key="4">
    <source>
        <dbReference type="ARBA" id="ARBA00022777"/>
    </source>
</evidence>
<dbReference type="PROSITE" id="PS00108">
    <property type="entry name" value="PROTEIN_KINASE_ST"/>
    <property type="match status" value="1"/>
</dbReference>
<dbReference type="SUPFAM" id="SSF56112">
    <property type="entry name" value="Protein kinase-like (PK-like)"/>
    <property type="match status" value="1"/>
</dbReference>
<keyword evidence="4 10" id="KW-0418">Kinase</keyword>